<accession>A0A5J5L1J4</accession>
<dbReference type="SUPFAM" id="SSF53098">
    <property type="entry name" value="Ribonuclease H-like"/>
    <property type="match status" value="1"/>
</dbReference>
<comment type="catalytic activity">
    <reaction evidence="1 12 13">
        <text>Endonucleolytic cleavage to 5'-phosphomonoester.</text>
        <dbReference type="EC" id="3.1.26.4"/>
    </reaction>
</comment>
<comment type="caution">
    <text evidence="15">The sequence shown here is derived from an EMBL/GenBank/DDBJ whole genome shotgun (WGS) entry which is preliminary data.</text>
</comment>
<evidence type="ECO:0000256" key="7">
    <source>
        <dbReference type="ARBA" id="ARBA00022722"/>
    </source>
</evidence>
<evidence type="ECO:0000256" key="9">
    <source>
        <dbReference type="ARBA" id="ARBA00022759"/>
    </source>
</evidence>
<comment type="cofactor">
    <cofactor evidence="12">
        <name>Mn(2+)</name>
        <dbReference type="ChEBI" id="CHEBI:29035"/>
    </cofactor>
    <cofactor evidence="12">
        <name>Mg(2+)</name>
        <dbReference type="ChEBI" id="CHEBI:18420"/>
    </cofactor>
    <text evidence="12">Manganese or magnesium. Binds 1 divalent metal ion per monomer in the absence of substrate. May bind a second metal ion after substrate binding.</text>
</comment>
<sequence>MDEVGRGALAGPVTVGVAVVDRAVGVVPVTLRDSKLLRPSERVTLVPEVESWALEVRTGTASPAEIDAFGIVAALRLAGSRALAALPRELRPDLVLLDGVHDWLTPPPAGLFPDDAAAGTADAGSLPSSVADEDAEEVLAPWDGPVRTVVKGDLRCASIAAASVVAKVDRDALMTGLHDRHPAYGWAGNKGYGSAAHRAAILERGATDLHRRSWNLGLAGR</sequence>
<feature type="binding site" evidence="12">
    <location>
        <position position="3"/>
    </location>
    <ligand>
        <name>a divalent metal cation</name>
        <dbReference type="ChEBI" id="CHEBI:60240"/>
    </ligand>
</feature>
<dbReference type="CDD" id="cd07182">
    <property type="entry name" value="RNase_HII_bacteria_HII_like"/>
    <property type="match status" value="1"/>
</dbReference>
<evidence type="ECO:0000256" key="4">
    <source>
        <dbReference type="ARBA" id="ARBA00004496"/>
    </source>
</evidence>
<evidence type="ECO:0000259" key="14">
    <source>
        <dbReference type="PROSITE" id="PS51975"/>
    </source>
</evidence>
<keyword evidence="9 12" id="KW-0255">Endonuclease</keyword>
<evidence type="ECO:0000256" key="6">
    <source>
        <dbReference type="ARBA" id="ARBA00022490"/>
    </source>
</evidence>
<dbReference type="GO" id="GO:0006298">
    <property type="term" value="P:mismatch repair"/>
    <property type="evidence" value="ECO:0007669"/>
    <property type="project" value="TreeGrafter"/>
</dbReference>
<evidence type="ECO:0000313" key="15">
    <source>
        <dbReference type="EMBL" id="KAA9395779.1"/>
    </source>
</evidence>
<dbReference type="OrthoDB" id="9803420at2"/>
<evidence type="ECO:0000256" key="1">
    <source>
        <dbReference type="ARBA" id="ARBA00000077"/>
    </source>
</evidence>
<dbReference type="GO" id="GO:0043137">
    <property type="term" value="P:DNA replication, removal of RNA primer"/>
    <property type="evidence" value="ECO:0007669"/>
    <property type="project" value="TreeGrafter"/>
</dbReference>
<dbReference type="GO" id="GO:0046872">
    <property type="term" value="F:metal ion binding"/>
    <property type="evidence" value="ECO:0007669"/>
    <property type="project" value="UniProtKB-KW"/>
</dbReference>
<name>A0A5J5L1J4_9MICC</name>
<evidence type="ECO:0000256" key="2">
    <source>
        <dbReference type="ARBA" id="ARBA00001946"/>
    </source>
</evidence>
<dbReference type="Gene3D" id="3.30.420.10">
    <property type="entry name" value="Ribonuclease H-like superfamily/Ribonuclease H"/>
    <property type="match status" value="1"/>
</dbReference>
<evidence type="ECO:0000313" key="16">
    <source>
        <dbReference type="Proteomes" id="UP000325957"/>
    </source>
</evidence>
<dbReference type="InterPro" id="IPR001352">
    <property type="entry name" value="RNase_HII/HIII"/>
</dbReference>
<dbReference type="InterPro" id="IPR012337">
    <property type="entry name" value="RNaseH-like_sf"/>
</dbReference>
<dbReference type="EC" id="3.1.26.4" evidence="13"/>
<keyword evidence="10 12" id="KW-0378">Hydrolase</keyword>
<evidence type="ECO:0000256" key="8">
    <source>
        <dbReference type="ARBA" id="ARBA00022723"/>
    </source>
</evidence>
<keyword evidence="11" id="KW-0464">Manganese</keyword>
<evidence type="ECO:0000256" key="10">
    <source>
        <dbReference type="ARBA" id="ARBA00022801"/>
    </source>
</evidence>
<evidence type="ECO:0000256" key="11">
    <source>
        <dbReference type="ARBA" id="ARBA00023211"/>
    </source>
</evidence>
<dbReference type="InterPro" id="IPR022898">
    <property type="entry name" value="RNase_HII"/>
</dbReference>
<dbReference type="GO" id="GO:0005737">
    <property type="term" value="C:cytoplasm"/>
    <property type="evidence" value="ECO:0007669"/>
    <property type="project" value="UniProtKB-SubCell"/>
</dbReference>
<dbReference type="Pfam" id="PF01351">
    <property type="entry name" value="RNase_HII"/>
    <property type="match status" value="2"/>
</dbReference>
<evidence type="ECO:0000256" key="13">
    <source>
        <dbReference type="RuleBase" id="RU003515"/>
    </source>
</evidence>
<dbReference type="InterPro" id="IPR036397">
    <property type="entry name" value="RNaseH_sf"/>
</dbReference>
<keyword evidence="7 12" id="KW-0540">Nuclease</keyword>
<dbReference type="GO" id="GO:0004523">
    <property type="term" value="F:RNA-DNA hybrid ribonuclease activity"/>
    <property type="evidence" value="ECO:0007669"/>
    <property type="project" value="UniProtKB-UniRule"/>
</dbReference>
<evidence type="ECO:0000256" key="3">
    <source>
        <dbReference type="ARBA" id="ARBA00004065"/>
    </source>
</evidence>
<comment type="cofactor">
    <cofactor evidence="2">
        <name>Mg(2+)</name>
        <dbReference type="ChEBI" id="CHEBI:18420"/>
    </cofactor>
</comment>
<dbReference type="PANTHER" id="PTHR10954">
    <property type="entry name" value="RIBONUCLEASE H2 SUBUNIT A"/>
    <property type="match status" value="1"/>
</dbReference>
<dbReference type="NCBIfam" id="NF000595">
    <property type="entry name" value="PRK00015.1-3"/>
    <property type="match status" value="1"/>
</dbReference>
<comment type="similarity">
    <text evidence="5 13">Belongs to the RNase HII family.</text>
</comment>
<dbReference type="PROSITE" id="PS51975">
    <property type="entry name" value="RNASE_H_2"/>
    <property type="match status" value="1"/>
</dbReference>
<dbReference type="AlphaFoldDB" id="A0A5J5L1J4"/>
<dbReference type="InterPro" id="IPR024567">
    <property type="entry name" value="RNase_HII/HIII_dom"/>
</dbReference>
<reference evidence="15 16" key="1">
    <citation type="submission" date="2019-05" db="EMBL/GenBank/DDBJ databases">
        <title>Kocuria coralli sp. nov., a novel actinobacterium isolated from coral reef seawater.</title>
        <authorList>
            <person name="Li J."/>
        </authorList>
    </citation>
    <scope>NUCLEOTIDE SEQUENCE [LARGE SCALE GENOMIC DNA]</scope>
    <source>
        <strain evidence="15 16">SCSIO 13007</strain>
    </source>
</reference>
<dbReference type="EMBL" id="SZWF01000001">
    <property type="protein sequence ID" value="KAA9395779.1"/>
    <property type="molecule type" value="Genomic_DNA"/>
</dbReference>
<feature type="binding site" evidence="12">
    <location>
        <position position="98"/>
    </location>
    <ligand>
        <name>a divalent metal cation</name>
        <dbReference type="ChEBI" id="CHEBI:60240"/>
    </ligand>
</feature>
<keyword evidence="8 12" id="KW-0479">Metal-binding</keyword>
<comment type="function">
    <text evidence="3 13">Endonuclease that specifically degrades the RNA of RNA-DNA hybrids.</text>
</comment>
<proteinExistence type="inferred from homology"/>
<dbReference type="PANTHER" id="PTHR10954:SF18">
    <property type="entry name" value="RIBONUCLEASE HII"/>
    <property type="match status" value="1"/>
</dbReference>
<feature type="binding site" evidence="12">
    <location>
        <position position="2"/>
    </location>
    <ligand>
        <name>a divalent metal cation</name>
        <dbReference type="ChEBI" id="CHEBI:60240"/>
    </ligand>
</feature>
<comment type="subcellular location">
    <subcellularLocation>
        <location evidence="4">Cytoplasm</location>
    </subcellularLocation>
</comment>
<dbReference type="Proteomes" id="UP000325957">
    <property type="component" value="Unassembled WGS sequence"/>
</dbReference>
<evidence type="ECO:0000256" key="12">
    <source>
        <dbReference type="PROSITE-ProRule" id="PRU01319"/>
    </source>
</evidence>
<keyword evidence="6" id="KW-0963">Cytoplasm</keyword>
<feature type="domain" description="RNase H type-2" evidence="14">
    <location>
        <begin position="1"/>
        <end position="221"/>
    </location>
</feature>
<keyword evidence="16" id="KW-1185">Reference proteome</keyword>
<gene>
    <name evidence="15" type="ORF">FCK90_01670</name>
</gene>
<protein>
    <recommendedName>
        <fullName evidence="13">Ribonuclease</fullName>
        <ecNumber evidence="13">3.1.26.4</ecNumber>
    </recommendedName>
</protein>
<dbReference type="GO" id="GO:0032299">
    <property type="term" value="C:ribonuclease H2 complex"/>
    <property type="evidence" value="ECO:0007669"/>
    <property type="project" value="TreeGrafter"/>
</dbReference>
<dbReference type="GO" id="GO:0003723">
    <property type="term" value="F:RNA binding"/>
    <property type="evidence" value="ECO:0007669"/>
    <property type="project" value="UniProtKB-UniRule"/>
</dbReference>
<evidence type="ECO:0000256" key="5">
    <source>
        <dbReference type="ARBA" id="ARBA00007383"/>
    </source>
</evidence>
<organism evidence="15 16">
    <name type="scientific">Kocuria coralli</name>
    <dbReference type="NCBI Taxonomy" id="1461025"/>
    <lineage>
        <taxon>Bacteria</taxon>
        <taxon>Bacillati</taxon>
        <taxon>Actinomycetota</taxon>
        <taxon>Actinomycetes</taxon>
        <taxon>Micrococcales</taxon>
        <taxon>Micrococcaceae</taxon>
        <taxon>Kocuria</taxon>
    </lineage>
</organism>